<dbReference type="RefSeq" id="WP_075705466.1">
    <property type="nucleotide sequence ID" value="NZ_MJMJ01000001.1"/>
</dbReference>
<comment type="caution">
    <text evidence="6">The sequence shown here is derived from an EMBL/GenBank/DDBJ whole genome shotgun (WGS) entry which is preliminary data.</text>
</comment>
<gene>
    <name evidence="6" type="ORF">BIY22_00135</name>
</gene>
<dbReference type="InterPro" id="IPR000847">
    <property type="entry name" value="LysR_HTH_N"/>
</dbReference>
<evidence type="ECO:0000256" key="3">
    <source>
        <dbReference type="ARBA" id="ARBA00023125"/>
    </source>
</evidence>
<sequence length="303" mass="33997">MNGTTYNQLVMFHTIVHEGSISGAARKLEVAPPSVSQALKSLEEHLGLPLFTRTTRKMELTQAGQQLVEKTRFSMDELSHAIESVSDLSKVPSGKVRITMPRFAYQIYVQPIYAEFCQLYPDIELEISVSDATVDILSQGFDLGIRFGDKVEDGMVARPLTPPLKEAIVASPAYIAQHGLPTTPSELSKHKFVQYRFITSNQLAPLRLNDHGEVLNLESHSAIIVNDTDLLIDATLKGVGLCRAITPMVDHYIESQQLQPIMSEYWYTYAGLYVYFHRNSQKARRVRVLIDFLLDKIAQGAMI</sequence>
<dbReference type="InterPro" id="IPR058163">
    <property type="entry name" value="LysR-type_TF_proteobact-type"/>
</dbReference>
<dbReference type="PANTHER" id="PTHR30537:SF5">
    <property type="entry name" value="HTH-TYPE TRANSCRIPTIONAL ACTIVATOR TTDR-RELATED"/>
    <property type="match status" value="1"/>
</dbReference>
<name>A0A1Q9HQ18_9VIBR</name>
<proteinExistence type="inferred from homology"/>
<dbReference type="SUPFAM" id="SSF53850">
    <property type="entry name" value="Periplasmic binding protein-like II"/>
    <property type="match status" value="1"/>
</dbReference>
<keyword evidence="2" id="KW-0805">Transcription regulation</keyword>
<dbReference type="GO" id="GO:0003700">
    <property type="term" value="F:DNA-binding transcription factor activity"/>
    <property type="evidence" value="ECO:0007669"/>
    <property type="project" value="InterPro"/>
</dbReference>
<dbReference type="PROSITE" id="PS50931">
    <property type="entry name" value="HTH_LYSR"/>
    <property type="match status" value="1"/>
</dbReference>
<accession>A0A1Q9HQ18</accession>
<dbReference type="STRING" id="1381081.BIY22_00135"/>
<dbReference type="EMBL" id="MJMJ01000001">
    <property type="protein sequence ID" value="OLQ92945.1"/>
    <property type="molecule type" value="Genomic_DNA"/>
</dbReference>
<comment type="similarity">
    <text evidence="1">Belongs to the LysR transcriptional regulatory family.</text>
</comment>
<keyword evidence="4" id="KW-0804">Transcription</keyword>
<dbReference type="InterPro" id="IPR036390">
    <property type="entry name" value="WH_DNA-bd_sf"/>
</dbReference>
<dbReference type="Pfam" id="PF03466">
    <property type="entry name" value="LysR_substrate"/>
    <property type="match status" value="1"/>
</dbReference>
<dbReference type="AlphaFoldDB" id="A0A1Q9HQ18"/>
<dbReference type="InterPro" id="IPR036388">
    <property type="entry name" value="WH-like_DNA-bd_sf"/>
</dbReference>
<dbReference type="InterPro" id="IPR005119">
    <property type="entry name" value="LysR_subst-bd"/>
</dbReference>
<dbReference type="Gene3D" id="1.10.10.10">
    <property type="entry name" value="Winged helix-like DNA-binding domain superfamily/Winged helix DNA-binding domain"/>
    <property type="match status" value="1"/>
</dbReference>
<dbReference type="Proteomes" id="UP000186313">
    <property type="component" value="Unassembled WGS sequence"/>
</dbReference>
<evidence type="ECO:0000256" key="4">
    <source>
        <dbReference type="ARBA" id="ARBA00023163"/>
    </source>
</evidence>
<dbReference type="SUPFAM" id="SSF46785">
    <property type="entry name" value="Winged helix' DNA-binding domain"/>
    <property type="match status" value="1"/>
</dbReference>
<evidence type="ECO:0000313" key="6">
    <source>
        <dbReference type="EMBL" id="OLQ92945.1"/>
    </source>
</evidence>
<reference evidence="6 7" key="1">
    <citation type="submission" date="2016-09" db="EMBL/GenBank/DDBJ databases">
        <title>Genomic Taxonomy of the Vibrionaceae.</title>
        <authorList>
            <person name="Gonzalez-Castillo A."/>
            <person name="Gomez-Gil B."/>
            <person name="Enciso-Ibarra K."/>
        </authorList>
    </citation>
    <scope>NUCLEOTIDE SEQUENCE [LARGE SCALE GENOMIC DNA]</scope>
    <source>
        <strain evidence="6 7">CAIM 703</strain>
    </source>
</reference>
<evidence type="ECO:0000256" key="2">
    <source>
        <dbReference type="ARBA" id="ARBA00023015"/>
    </source>
</evidence>
<evidence type="ECO:0000259" key="5">
    <source>
        <dbReference type="PROSITE" id="PS50931"/>
    </source>
</evidence>
<dbReference type="GO" id="GO:0003677">
    <property type="term" value="F:DNA binding"/>
    <property type="evidence" value="ECO:0007669"/>
    <property type="project" value="UniProtKB-KW"/>
</dbReference>
<evidence type="ECO:0000313" key="7">
    <source>
        <dbReference type="Proteomes" id="UP000186313"/>
    </source>
</evidence>
<keyword evidence="3" id="KW-0238">DNA-binding</keyword>
<dbReference type="PRINTS" id="PR00039">
    <property type="entry name" value="HTHLYSR"/>
</dbReference>
<organism evidence="6 7">
    <name type="scientific">Vibrio panuliri</name>
    <dbReference type="NCBI Taxonomy" id="1381081"/>
    <lineage>
        <taxon>Bacteria</taxon>
        <taxon>Pseudomonadati</taxon>
        <taxon>Pseudomonadota</taxon>
        <taxon>Gammaproteobacteria</taxon>
        <taxon>Vibrionales</taxon>
        <taxon>Vibrionaceae</taxon>
        <taxon>Vibrio</taxon>
    </lineage>
</organism>
<dbReference type="Gene3D" id="3.40.190.290">
    <property type="match status" value="1"/>
</dbReference>
<dbReference type="Pfam" id="PF00126">
    <property type="entry name" value="HTH_1"/>
    <property type="match status" value="1"/>
</dbReference>
<evidence type="ECO:0000256" key="1">
    <source>
        <dbReference type="ARBA" id="ARBA00009437"/>
    </source>
</evidence>
<dbReference type="OrthoDB" id="9786526at2"/>
<dbReference type="FunFam" id="1.10.10.10:FF:000001">
    <property type="entry name" value="LysR family transcriptional regulator"/>
    <property type="match status" value="1"/>
</dbReference>
<feature type="domain" description="HTH lysR-type" evidence="5">
    <location>
        <begin position="4"/>
        <end position="61"/>
    </location>
</feature>
<dbReference type="PANTHER" id="PTHR30537">
    <property type="entry name" value="HTH-TYPE TRANSCRIPTIONAL REGULATOR"/>
    <property type="match status" value="1"/>
</dbReference>
<protein>
    <submittedName>
        <fullName evidence="6">LysR family transcriptional regulator</fullName>
    </submittedName>
</protein>